<evidence type="ECO:0000313" key="2">
    <source>
        <dbReference type="Proteomes" id="UP000230607"/>
    </source>
</evidence>
<reference evidence="2" key="1">
    <citation type="submission" date="2017-03" db="EMBL/GenBank/DDBJ databases">
        <authorList>
            <person name="Herbold C."/>
        </authorList>
    </citation>
    <scope>NUCLEOTIDE SEQUENCE [LARGE SCALE GENOMIC DNA]</scope>
</reference>
<gene>
    <name evidence="1" type="ORF">NCS_10714</name>
</gene>
<organism evidence="1 2">
    <name type="scientific">Candidatus Nitrosotalea okcheonensis</name>
    <dbReference type="NCBI Taxonomy" id="1903276"/>
    <lineage>
        <taxon>Archaea</taxon>
        <taxon>Nitrososphaerota</taxon>
        <taxon>Nitrososphaeria</taxon>
        <taxon>Nitrosotaleales</taxon>
        <taxon>Nitrosotaleaceae</taxon>
        <taxon>Nitrosotalea</taxon>
    </lineage>
</organism>
<dbReference type="RefSeq" id="WP_157926965.1">
    <property type="nucleotide sequence ID" value="NZ_LT841358.1"/>
</dbReference>
<dbReference type="Proteomes" id="UP000230607">
    <property type="component" value="Chromosome 1"/>
</dbReference>
<dbReference type="AlphaFoldDB" id="A0A2H1FDT6"/>
<evidence type="ECO:0000313" key="1">
    <source>
        <dbReference type="EMBL" id="SMH70907.1"/>
    </source>
</evidence>
<sequence length="302" mass="33794">MRKIMYFVSIASAIFVIAVVGDIEFYYMTGQNEKSSVVKSISQSNIQNINLVNDCMQFQSLDSLTSCKISIAQLKQDCKKPDYQDSEICKDSRIDQFLDTVDYKITSAQNQMAEVSSELDSSISNLVNLCTHADIPTCQSTMIELKQECSARKLDQIKSCTDPRIDQIISKDINYTSTSSAYFQDQVLSFIDTCSKASWNDSISTCTTTARQVMSLCQSSLAPACNDNRLQQIANMGLNAVIISKIEQLNSRLQTVLDKCSSKILNKTECLDSESTIAESCNGNFKPYFPICYDPRIQNLTR</sequence>
<name>A0A2H1FDT6_9ARCH</name>
<proteinExistence type="predicted"/>
<dbReference type="EMBL" id="LT841358">
    <property type="protein sequence ID" value="SMH70907.1"/>
    <property type="molecule type" value="Genomic_DNA"/>
</dbReference>
<accession>A0A2H1FDT6</accession>
<protein>
    <submittedName>
        <fullName evidence="1">Uncharacterized protein</fullName>
    </submittedName>
</protein>
<keyword evidence="2" id="KW-1185">Reference proteome</keyword>